<feature type="compositionally biased region" description="Acidic residues" evidence="1">
    <location>
        <begin position="711"/>
        <end position="721"/>
    </location>
</feature>
<gene>
    <name evidence="2" type="ORF">SPSC_00058</name>
</gene>
<feature type="compositionally biased region" description="Basic and acidic residues" evidence="1">
    <location>
        <begin position="648"/>
        <end position="669"/>
    </location>
</feature>
<organism evidence="2">
    <name type="scientific">Sporisorium scitamineum</name>
    <dbReference type="NCBI Taxonomy" id="49012"/>
    <lineage>
        <taxon>Eukaryota</taxon>
        <taxon>Fungi</taxon>
        <taxon>Dikarya</taxon>
        <taxon>Basidiomycota</taxon>
        <taxon>Ustilaginomycotina</taxon>
        <taxon>Ustilaginomycetes</taxon>
        <taxon>Ustilaginales</taxon>
        <taxon>Ustilaginaceae</taxon>
        <taxon>Sporisorium</taxon>
    </lineage>
</organism>
<feature type="region of interest" description="Disordered" evidence="1">
    <location>
        <begin position="1392"/>
        <end position="1425"/>
    </location>
</feature>
<accession>A0A127Z5H7</accession>
<feature type="compositionally biased region" description="Low complexity" evidence="1">
    <location>
        <begin position="1392"/>
        <end position="1415"/>
    </location>
</feature>
<dbReference type="OrthoDB" id="2556774at2759"/>
<feature type="compositionally biased region" description="Basic and acidic residues" evidence="1">
    <location>
        <begin position="473"/>
        <end position="485"/>
    </location>
</feature>
<feature type="compositionally biased region" description="Low complexity" evidence="1">
    <location>
        <begin position="120"/>
        <end position="130"/>
    </location>
</feature>
<feature type="compositionally biased region" description="Polar residues" evidence="1">
    <location>
        <begin position="1073"/>
        <end position="1083"/>
    </location>
</feature>
<sequence>MPRLLYSQPTSLRASADTSRAESSSNASSSSNRRAPTSTQQAQDDEAAARRARRRKWREEEAYHVKGWENLYRGDGSKPVFAHDPKPSPRHRATASSSQQTSTARERTTASSPQPLAGVSRESSSSTRRTQLPAKPSDSRTTSSQRLPPSTAPARPYSAATHATTSRLSKRKATSPSSQPSPAKKARASTPSLRQATADALDEDSSDDGFEITGVSGPDAMRLAVDDAPAPSVKASASPSPNCSLKSSQPTRSAVLRRSISRAPSTKRPSPASPRLSADNEPPCSPSASTSRASSQRRASRAPSSSSSTGPARLTPQDVEVLEQKAFDAFVQGSSLADHFRKVARDYYDMLSPSHADRPRVEQFQQRLAHLGQELTLAHLRELMPTLPSRLAKRFRPAVTAYLRLIRRDWSVKQDSAEQSINATPALDPTTSATIEAINTANPAYAEEQTEAALSPDVAAVASSPAGPPGAVENDHEEAAGDAPRDPASAASDRVFLQAAEEPSSTSAGVQAEPMDIDSTMDPSKASTRVSGPEPGFADASHDSAVESAGSPQAFGTPPEQPEEEDEVTNQPSQPMPQELPVLDEPRHSETLGEQTLQSEQQEPANASFGDEEEVEDQQESQGRQEHQLSQEAKEHEEEEDELVDELNGNHHHESSTDHPAQEVEKVPREGNGPAATADEKRGASPTECTERVFGAGERKGEGQVIRESQVDDCEDSDADALQDQSADEHAQKPVRVDEIFETQETQANADAGDTLRPAASPPAEADPSQLEGAEQAEPDEQVDEPQPSQQQANGRQDHVVVMPTDAAAGDKNADGTSAQAQHTITAPGHTEGTNKGIIDDLDSPMDPVTDRVATAVEAVEQALAADSEAHAAEAIDNATLASGAVTAADSSIQEDDQATAPSQRDGTSHAKSPAAAVSEARTVATPPLPSQPMTPGPDSEAQATTVETDAAMPDASLVQAEPLPADEAEAPQTLSAPSAAAPDAETAASPVPAAIQAVSALNAASATAKEGSGQAEEPSEPSVEAGTVQQDEQADVAENGEEASALVDRTTAAESHVNNDPGHSSLGRERATSQTILDSGTVTRPKRTVDDQMKSMLKDLSSVTGRRSSYRTMQKCKPLRVGSGSQQTIQDLVEHWQDPAKMIPWTCLQEIGPAILHKNAHKHLHLSMHKLMDKVSHTRSVQHLLGKLPERVLTRAIMEFPRVPHMLHCWNEEKTKYFARRKLSQPTDTKPEFRFADEQTAANATSTPLQVPDASSRLSRANGSPLLVHAMTQSRAGAPITVAQPANTNAQATMTSYISGPSPQAALPPAAAVLHQTLMQVGSQLLARTARNHPMATSPVLHPANAQQQQMRQIAAMPHDYSGQHVAAMPPGAVRPAAAQQPAIHAVQLQRPPQTVPPQQRQQHQQQRPQQRQQLSDNARREAMVKEATERVFSGLAADCLSFAEQVVGSPASKGLAVRPHFSEADVLHVVNFIEDFYKREVELERRVGRQDAKAEERYKKILRVQAVAMDVIELTKMLDRVKMCVNEAAIESLRRRGVASAEHWLDHLNTSAEWSGLKQCLLQGEQGLGMLSGVETRMLLLKQVDRLNKRLEAALESLMSVDDVVGWVVGGVDQEEREAQETIRKECDQTGRICCKHVVDILVDDSEQ</sequence>
<feature type="compositionally biased region" description="Polar residues" evidence="1">
    <location>
        <begin position="139"/>
        <end position="148"/>
    </location>
</feature>
<feature type="compositionally biased region" description="Low complexity" evidence="1">
    <location>
        <begin position="452"/>
        <end position="472"/>
    </location>
</feature>
<reference evidence="2" key="1">
    <citation type="submission" date="2014-06" db="EMBL/GenBank/DDBJ databases">
        <authorList>
            <person name="Ju J."/>
            <person name="Zhang J."/>
        </authorList>
    </citation>
    <scope>NUCLEOTIDE SEQUENCE</scope>
    <source>
        <strain evidence="2">SscI8</strain>
    </source>
</reference>
<feature type="compositionally biased region" description="Low complexity" evidence="1">
    <location>
        <begin position="94"/>
        <end position="103"/>
    </location>
</feature>
<feature type="compositionally biased region" description="Basic and acidic residues" evidence="1">
    <location>
        <begin position="623"/>
        <end position="636"/>
    </location>
</feature>
<protein>
    <submittedName>
        <fullName evidence="2">Uncharacterized protein</fullName>
    </submittedName>
</protein>
<dbReference type="EMBL" id="LK056650">
    <property type="protein sequence ID" value="CDS81872.1"/>
    <property type="molecule type" value="Genomic_DNA"/>
</dbReference>
<feature type="region of interest" description="Disordered" evidence="1">
    <location>
        <begin position="446"/>
        <end position="853"/>
    </location>
</feature>
<feature type="compositionally biased region" description="Basic and acidic residues" evidence="1">
    <location>
        <begin position="57"/>
        <end position="67"/>
    </location>
</feature>
<feature type="compositionally biased region" description="Pro residues" evidence="1">
    <location>
        <begin position="927"/>
        <end position="936"/>
    </location>
</feature>
<feature type="compositionally biased region" description="Basic and acidic residues" evidence="1">
    <location>
        <begin position="727"/>
        <end position="739"/>
    </location>
</feature>
<evidence type="ECO:0000313" key="2">
    <source>
        <dbReference type="EMBL" id="CDS81872.1"/>
    </source>
</evidence>
<feature type="region of interest" description="Disordered" evidence="1">
    <location>
        <begin position="1"/>
        <end position="315"/>
    </location>
</feature>
<feature type="compositionally biased region" description="Polar residues" evidence="1">
    <location>
        <begin position="521"/>
        <end position="530"/>
    </location>
</feature>
<feature type="compositionally biased region" description="Polar residues" evidence="1">
    <location>
        <begin position="815"/>
        <end position="825"/>
    </location>
</feature>
<feature type="compositionally biased region" description="Polar residues" evidence="1">
    <location>
        <begin position="242"/>
        <end position="252"/>
    </location>
</feature>
<feature type="region of interest" description="Disordered" evidence="1">
    <location>
        <begin position="887"/>
        <end position="1044"/>
    </location>
</feature>
<evidence type="ECO:0000256" key="1">
    <source>
        <dbReference type="SAM" id="MobiDB-lite"/>
    </source>
</evidence>
<feature type="compositionally biased region" description="Acidic residues" evidence="1">
    <location>
        <begin position="610"/>
        <end position="619"/>
    </location>
</feature>
<name>A0A127Z5H7_9BASI</name>
<feature type="compositionally biased region" description="Low complexity" evidence="1">
    <location>
        <begin position="976"/>
        <end position="1009"/>
    </location>
</feature>
<proteinExistence type="predicted"/>
<feature type="region of interest" description="Disordered" evidence="1">
    <location>
        <begin position="1056"/>
        <end position="1090"/>
    </location>
</feature>
<feature type="compositionally biased region" description="Acidic residues" evidence="1">
    <location>
        <begin position="1033"/>
        <end position="1042"/>
    </location>
</feature>
<feature type="compositionally biased region" description="Acidic residues" evidence="1">
    <location>
        <begin position="200"/>
        <end position="210"/>
    </location>
</feature>
<feature type="compositionally biased region" description="Polar residues" evidence="1">
    <location>
        <begin position="7"/>
        <end position="17"/>
    </location>
</feature>
<feature type="compositionally biased region" description="Low complexity" evidence="1">
    <location>
        <begin position="758"/>
        <end position="769"/>
    </location>
</feature>
<feature type="compositionally biased region" description="Low complexity" evidence="1">
    <location>
        <begin position="228"/>
        <end position="241"/>
    </location>
</feature>
<feature type="compositionally biased region" description="Low complexity" evidence="1">
    <location>
        <begin position="174"/>
        <end position="183"/>
    </location>
</feature>
<feature type="compositionally biased region" description="Low complexity" evidence="1">
    <location>
        <begin position="21"/>
        <end position="39"/>
    </location>
</feature>
<feature type="compositionally biased region" description="Polar residues" evidence="1">
    <location>
        <begin position="592"/>
        <end position="605"/>
    </location>
</feature>
<feature type="compositionally biased region" description="Acidic residues" evidence="1">
    <location>
        <begin position="775"/>
        <end position="784"/>
    </location>
</feature>
<feature type="compositionally biased region" description="Low complexity" evidence="1">
    <location>
        <begin position="286"/>
        <end position="313"/>
    </location>
</feature>